<feature type="domain" description="ATPase AAA-type core" evidence="1">
    <location>
        <begin position="189"/>
        <end position="304"/>
    </location>
</feature>
<dbReference type="InterPro" id="IPR050747">
    <property type="entry name" value="Mitochondrial_chaperone_BCS1"/>
</dbReference>
<proteinExistence type="predicted"/>
<reference evidence="2 3" key="1">
    <citation type="submission" date="2021-12" db="EMBL/GenBank/DDBJ databases">
        <title>Genome sequencing of bacteria with rrn-lacking chromosome and rrn-plasmid.</title>
        <authorList>
            <person name="Anda M."/>
            <person name="Iwasaki W."/>
        </authorList>
    </citation>
    <scope>NUCLEOTIDE SEQUENCE [LARGE SCALE GENOMIC DNA]</scope>
    <source>
        <strain evidence="2 3">DSM 100852</strain>
    </source>
</reference>
<evidence type="ECO:0000313" key="2">
    <source>
        <dbReference type="EMBL" id="BDD09391.1"/>
    </source>
</evidence>
<dbReference type="AlphaFoldDB" id="A0AAU9CKB9"/>
<dbReference type="RefSeq" id="WP_338394597.1">
    <property type="nucleotide sequence ID" value="NZ_AP025314.1"/>
</dbReference>
<gene>
    <name evidence="2" type="ORF">FUAX_18230</name>
</gene>
<dbReference type="GO" id="GO:0005524">
    <property type="term" value="F:ATP binding"/>
    <property type="evidence" value="ECO:0007669"/>
    <property type="project" value="InterPro"/>
</dbReference>
<accession>A0AAU9CKB9</accession>
<dbReference type="Proteomes" id="UP001348817">
    <property type="component" value="Chromosome"/>
</dbReference>
<evidence type="ECO:0000259" key="1">
    <source>
        <dbReference type="Pfam" id="PF00004"/>
    </source>
</evidence>
<organism evidence="2 3">
    <name type="scientific">Fulvitalea axinellae</name>
    <dbReference type="NCBI Taxonomy" id="1182444"/>
    <lineage>
        <taxon>Bacteria</taxon>
        <taxon>Pseudomonadati</taxon>
        <taxon>Bacteroidota</taxon>
        <taxon>Cytophagia</taxon>
        <taxon>Cytophagales</taxon>
        <taxon>Persicobacteraceae</taxon>
        <taxon>Fulvitalea</taxon>
    </lineage>
</organism>
<keyword evidence="3" id="KW-1185">Reference proteome</keyword>
<dbReference type="Gene3D" id="3.40.50.300">
    <property type="entry name" value="P-loop containing nucleotide triphosphate hydrolases"/>
    <property type="match status" value="1"/>
</dbReference>
<dbReference type="KEGG" id="fax:FUAX_18230"/>
<dbReference type="GO" id="GO:0016887">
    <property type="term" value="F:ATP hydrolysis activity"/>
    <property type="evidence" value="ECO:0007669"/>
    <property type="project" value="InterPro"/>
</dbReference>
<sequence length="358" mass="41345">MTDLFKAFGGYNEFEKTSYFTLRFNALPSELRLDIPMDEKKQNMENVLQTINPENTGFEVMCKNWDTKNELGANPDDDYPYFYLFKNEQLRTILELSLNNNTLTAIFLYDSKDLKTERWILEANHKLRSKFGEEKTPTFKVLAKSNDFYTEDVKTENVSIDAQKHYNDDFEKVNDTISESLSTNNAGLILLHGTPGTGKTTYIRHLISKFTKNTFIFIQNEFVNELLHPTFISFLLTHRNAVLIIEDAEKVITSREQTNENSVVSTILQLTDGLFSDYLNIKVICTFNTSIDKIDKALLRKGRMIAYYDFKPLTKLKTKILMESLGQEDPNSELSLAEIFNYNSDNFNETKTAKTIGF</sequence>
<dbReference type="InterPro" id="IPR027417">
    <property type="entry name" value="P-loop_NTPase"/>
</dbReference>
<name>A0AAU9CKB9_9BACT</name>
<evidence type="ECO:0000313" key="3">
    <source>
        <dbReference type="Proteomes" id="UP001348817"/>
    </source>
</evidence>
<dbReference type="SUPFAM" id="SSF52540">
    <property type="entry name" value="P-loop containing nucleoside triphosphate hydrolases"/>
    <property type="match status" value="1"/>
</dbReference>
<dbReference type="InterPro" id="IPR003959">
    <property type="entry name" value="ATPase_AAA_core"/>
</dbReference>
<dbReference type="EMBL" id="AP025314">
    <property type="protein sequence ID" value="BDD09391.1"/>
    <property type="molecule type" value="Genomic_DNA"/>
</dbReference>
<protein>
    <recommendedName>
        <fullName evidence="1">ATPase AAA-type core domain-containing protein</fullName>
    </recommendedName>
</protein>
<dbReference type="PANTHER" id="PTHR23070">
    <property type="entry name" value="BCS1 AAA-TYPE ATPASE"/>
    <property type="match status" value="1"/>
</dbReference>
<dbReference type="Pfam" id="PF00004">
    <property type="entry name" value="AAA"/>
    <property type="match status" value="1"/>
</dbReference>